<reference evidence="5" key="2">
    <citation type="journal article" date="2023" name="Science">
        <title>Genomic signatures of disease resistance in endangered staghorn corals.</title>
        <authorList>
            <person name="Vollmer S.V."/>
            <person name="Selwyn J.D."/>
            <person name="Despard B.A."/>
            <person name="Roesel C.L."/>
        </authorList>
    </citation>
    <scope>NUCLEOTIDE SEQUENCE</scope>
    <source>
        <strain evidence="5">K2</strain>
    </source>
</reference>
<accession>A0AAD9UVZ3</accession>
<dbReference type="GO" id="GO:0051082">
    <property type="term" value="F:unfolded protein binding"/>
    <property type="evidence" value="ECO:0007669"/>
    <property type="project" value="InterPro"/>
</dbReference>
<dbReference type="Gene3D" id="3.40.50.11260">
    <property type="match status" value="1"/>
</dbReference>
<dbReference type="FunFam" id="3.40.50.11260:FF:000004">
    <property type="entry name" value="Heat shock protein 75 mitochondrial"/>
    <property type="match status" value="1"/>
</dbReference>
<gene>
    <name evidence="5" type="ORF">P5673_027007</name>
</gene>
<dbReference type="AlphaFoldDB" id="A0AAD9UVZ3"/>
<comment type="similarity">
    <text evidence="1">Belongs to the heat shock protein 90 family.</text>
</comment>
<keyword evidence="2" id="KW-0547">Nucleotide-binding</keyword>
<dbReference type="GO" id="GO:0005524">
    <property type="term" value="F:ATP binding"/>
    <property type="evidence" value="ECO:0007669"/>
    <property type="project" value="UniProtKB-KW"/>
</dbReference>
<dbReference type="Proteomes" id="UP001249851">
    <property type="component" value="Unassembled WGS sequence"/>
</dbReference>
<keyword evidence="5" id="KW-0346">Stress response</keyword>
<keyword evidence="3" id="KW-0067">ATP-binding</keyword>
<keyword evidence="6" id="KW-1185">Reference proteome</keyword>
<evidence type="ECO:0000256" key="2">
    <source>
        <dbReference type="ARBA" id="ARBA00022741"/>
    </source>
</evidence>
<keyword evidence="4" id="KW-0143">Chaperone</keyword>
<dbReference type="InterPro" id="IPR001404">
    <property type="entry name" value="Hsp90_fam"/>
</dbReference>
<comment type="caution">
    <text evidence="5">The sequence shown here is derived from an EMBL/GenBank/DDBJ whole genome shotgun (WGS) entry which is preliminary data.</text>
</comment>
<dbReference type="Pfam" id="PF00183">
    <property type="entry name" value="HSP90"/>
    <property type="match status" value="1"/>
</dbReference>
<name>A0AAD9UVZ3_ACRCE</name>
<evidence type="ECO:0000256" key="4">
    <source>
        <dbReference type="ARBA" id="ARBA00023186"/>
    </source>
</evidence>
<evidence type="ECO:0000313" key="6">
    <source>
        <dbReference type="Proteomes" id="UP001249851"/>
    </source>
</evidence>
<reference evidence="5" key="1">
    <citation type="journal article" date="2023" name="G3 (Bethesda)">
        <title>Whole genome assembly and annotation of the endangered Caribbean coral Acropora cervicornis.</title>
        <authorList>
            <person name="Selwyn J.D."/>
            <person name="Vollmer S.V."/>
        </authorList>
    </citation>
    <scope>NUCLEOTIDE SEQUENCE</scope>
    <source>
        <strain evidence="5">K2</strain>
    </source>
</reference>
<evidence type="ECO:0000256" key="1">
    <source>
        <dbReference type="ARBA" id="ARBA00008239"/>
    </source>
</evidence>
<dbReference type="Gene3D" id="3.30.230.80">
    <property type="match status" value="1"/>
</dbReference>
<dbReference type="GO" id="GO:0140662">
    <property type="term" value="F:ATP-dependent protein folding chaperone"/>
    <property type="evidence" value="ECO:0007669"/>
    <property type="project" value="InterPro"/>
</dbReference>
<evidence type="ECO:0000256" key="3">
    <source>
        <dbReference type="ARBA" id="ARBA00022840"/>
    </source>
</evidence>
<sequence>MIVLNRRDISLCPSEMQEFYKFIAKTYDEPRYVLHFKTDAPLNIRSLFYIPETPPPIFAMQHMEPGVSLYSRKVLIQSKASKLLPHWLWFVKGVVDSEDIPLNLSREILQDSAIIRKLSDVLAARLVKFLLEQQKKDRVKYEMFYKDFATFFREGVVVAENDEQRENIGKLLLFESSNEKPGVLTSLSVYASRMKPTQEKILYLCAPSREIALASPYYEVVEKEKLEVLFTYNEQDDIALHYLKTFGNKGIMSVENFLSNQTDSKPVVPECGTSQCEQSSGE</sequence>
<dbReference type="SUPFAM" id="SSF54211">
    <property type="entry name" value="Ribosomal protein S5 domain 2-like"/>
    <property type="match status" value="1"/>
</dbReference>
<dbReference type="EMBL" id="JARQWQ010000091">
    <property type="protein sequence ID" value="KAK2552001.1"/>
    <property type="molecule type" value="Genomic_DNA"/>
</dbReference>
<dbReference type="PANTHER" id="PTHR11528">
    <property type="entry name" value="HEAT SHOCK PROTEIN 90 FAMILY MEMBER"/>
    <property type="match status" value="1"/>
</dbReference>
<organism evidence="5 6">
    <name type="scientific">Acropora cervicornis</name>
    <name type="common">Staghorn coral</name>
    <dbReference type="NCBI Taxonomy" id="6130"/>
    <lineage>
        <taxon>Eukaryota</taxon>
        <taxon>Metazoa</taxon>
        <taxon>Cnidaria</taxon>
        <taxon>Anthozoa</taxon>
        <taxon>Hexacorallia</taxon>
        <taxon>Scleractinia</taxon>
        <taxon>Astrocoeniina</taxon>
        <taxon>Acroporidae</taxon>
        <taxon>Acropora</taxon>
    </lineage>
</organism>
<proteinExistence type="inferred from homology"/>
<dbReference type="GO" id="GO:0016887">
    <property type="term" value="F:ATP hydrolysis activity"/>
    <property type="evidence" value="ECO:0007669"/>
    <property type="project" value="InterPro"/>
</dbReference>
<evidence type="ECO:0000313" key="5">
    <source>
        <dbReference type="EMBL" id="KAK2552001.1"/>
    </source>
</evidence>
<protein>
    <submittedName>
        <fullName evidence="5">Heat shock protein 75 kDa</fullName>
    </submittedName>
</protein>
<dbReference type="FunFam" id="3.30.230.80:FF:000004">
    <property type="entry name" value="Heat shock protein 75 kDa"/>
    <property type="match status" value="1"/>
</dbReference>
<dbReference type="InterPro" id="IPR020568">
    <property type="entry name" value="Ribosomal_Su5_D2-typ_SF"/>
</dbReference>